<keyword evidence="1" id="KW-0812">Transmembrane</keyword>
<keyword evidence="1" id="KW-1133">Transmembrane helix</keyword>
<protein>
    <submittedName>
        <fullName evidence="2">Adenosylcobinamide-phosphate synthase</fullName>
    </submittedName>
</protein>
<keyword evidence="3" id="KW-1185">Reference proteome</keyword>
<keyword evidence="1" id="KW-0472">Membrane</keyword>
<organism evidence="2 3">
    <name type="scientific">Pseudooceanicola lipolyticus</name>
    <dbReference type="NCBI Taxonomy" id="2029104"/>
    <lineage>
        <taxon>Bacteria</taxon>
        <taxon>Pseudomonadati</taxon>
        <taxon>Pseudomonadota</taxon>
        <taxon>Alphaproteobacteria</taxon>
        <taxon>Rhodobacterales</taxon>
        <taxon>Paracoccaceae</taxon>
        <taxon>Pseudooceanicola</taxon>
    </lineage>
</organism>
<reference evidence="2 3" key="1">
    <citation type="journal article" date="2018" name="Int. J. Syst. Evol. Microbiol.">
        <title>Pseudooceanicola lipolyticus sp. nov., a marine alphaproteobacterium, reclassification of Oceanicola flagellatus as Pseudooceanicola flagellatus comb. nov. and emended description of the genus Pseudooceanicola.</title>
        <authorList>
            <person name="Huang M.-M."/>
            <person name="Guo L.-L."/>
            <person name="Wu Y.-H."/>
            <person name="Lai Q.-L."/>
            <person name="Shao Z.-Z."/>
            <person name="Wang C.-S."/>
            <person name="Wu M."/>
            <person name="Xu X.-W."/>
        </authorList>
    </citation>
    <scope>NUCLEOTIDE SEQUENCE [LARGE SCALE GENOMIC DNA]</scope>
    <source>
        <strain evidence="2 3">157</strain>
    </source>
</reference>
<name>A0A2M8IZK5_9RHOB</name>
<dbReference type="AlphaFoldDB" id="A0A2M8IZK5"/>
<comment type="caution">
    <text evidence="2">The sequence shown here is derived from an EMBL/GenBank/DDBJ whole genome shotgun (WGS) entry which is preliminary data.</text>
</comment>
<sequence length="65" mass="6910">LGIALAGPRSYDGTLRDLAWVNGAGRCEIGPPEIDAAVAMLWRVWRGLLVVSVAVACLFALPVFD</sequence>
<evidence type="ECO:0000256" key="1">
    <source>
        <dbReference type="SAM" id="Phobius"/>
    </source>
</evidence>
<evidence type="ECO:0000313" key="3">
    <source>
        <dbReference type="Proteomes" id="UP000231553"/>
    </source>
</evidence>
<gene>
    <name evidence="2" type="ORF">CVM52_14660</name>
</gene>
<feature type="non-terminal residue" evidence="2">
    <location>
        <position position="1"/>
    </location>
</feature>
<evidence type="ECO:0000313" key="2">
    <source>
        <dbReference type="EMBL" id="PJE35952.1"/>
    </source>
</evidence>
<dbReference type="Proteomes" id="UP000231553">
    <property type="component" value="Unassembled WGS sequence"/>
</dbReference>
<dbReference type="EMBL" id="PGTB01000064">
    <property type="protein sequence ID" value="PJE35952.1"/>
    <property type="molecule type" value="Genomic_DNA"/>
</dbReference>
<accession>A0A2M8IZK5</accession>
<proteinExistence type="predicted"/>
<feature type="transmembrane region" description="Helical" evidence="1">
    <location>
        <begin position="44"/>
        <end position="64"/>
    </location>
</feature>